<comment type="function">
    <text evidence="6">Pectinolytic enzymes consist of four classes of enzymes: pectin lyase, polygalacturonase, pectin methylesterase and rhamnogalacturonase. Among pectinolytic enzymes, pectin lyase is the most important in depolymerization of pectin, since it cleaves internal glycosidic bonds of highly methylated pectins.</text>
</comment>
<dbReference type="Pfam" id="PF00544">
    <property type="entry name" value="Pectate_lyase_4"/>
    <property type="match status" value="1"/>
</dbReference>
<dbReference type="GO" id="GO:0005576">
    <property type="term" value="C:extracellular region"/>
    <property type="evidence" value="ECO:0007669"/>
    <property type="project" value="UniProtKB-SubCell"/>
</dbReference>
<comment type="caution">
    <text evidence="11">The sequence shown here is derived from an EMBL/GenBank/DDBJ whole genome shotgun (WGS) entry which is preliminary data.</text>
</comment>
<keyword evidence="8" id="KW-0964">Secreted</keyword>
<organism evidence="11 12">
    <name type="scientific">Ceratobasidium theobromae</name>
    <dbReference type="NCBI Taxonomy" id="1582974"/>
    <lineage>
        <taxon>Eukaryota</taxon>
        <taxon>Fungi</taxon>
        <taxon>Dikarya</taxon>
        <taxon>Basidiomycota</taxon>
        <taxon>Agaricomycotina</taxon>
        <taxon>Agaricomycetes</taxon>
        <taxon>Cantharellales</taxon>
        <taxon>Ceratobasidiaceae</taxon>
        <taxon>Ceratobasidium</taxon>
    </lineage>
</organism>
<name>A0A5N5Q7G0_9AGAM</name>
<evidence type="ECO:0000256" key="7">
    <source>
        <dbReference type="ARBA" id="ARBA00039082"/>
    </source>
</evidence>
<feature type="chain" id="PRO_5024453955" description="pectin lyase" evidence="9">
    <location>
        <begin position="21"/>
        <end position="420"/>
    </location>
</feature>
<keyword evidence="8" id="KW-0624">Polysaccharide degradation</keyword>
<evidence type="ECO:0000313" key="12">
    <source>
        <dbReference type="Proteomes" id="UP000383932"/>
    </source>
</evidence>
<dbReference type="SMART" id="SM00656">
    <property type="entry name" value="Amb_all"/>
    <property type="match status" value="1"/>
</dbReference>
<evidence type="ECO:0000256" key="4">
    <source>
        <dbReference type="ARBA" id="ARBA00023239"/>
    </source>
</evidence>
<evidence type="ECO:0000256" key="5">
    <source>
        <dbReference type="ARBA" id="ARBA00036818"/>
    </source>
</evidence>
<evidence type="ECO:0000256" key="2">
    <source>
        <dbReference type="ARBA" id="ARBA00023157"/>
    </source>
</evidence>
<dbReference type="GO" id="GO:0000272">
    <property type="term" value="P:polysaccharide catabolic process"/>
    <property type="evidence" value="ECO:0007669"/>
    <property type="project" value="UniProtKB-KW"/>
</dbReference>
<dbReference type="SUPFAM" id="SSF51126">
    <property type="entry name" value="Pectin lyase-like"/>
    <property type="match status" value="1"/>
</dbReference>
<dbReference type="EMBL" id="SSOP01000859">
    <property type="protein sequence ID" value="KAB5587692.1"/>
    <property type="molecule type" value="Genomic_DNA"/>
</dbReference>
<dbReference type="InterPro" id="IPR012334">
    <property type="entry name" value="Pectin_lyas_fold"/>
</dbReference>
<dbReference type="GO" id="GO:0030570">
    <property type="term" value="F:pectate lyase activity"/>
    <property type="evidence" value="ECO:0007669"/>
    <property type="project" value="InterPro"/>
</dbReference>
<dbReference type="Proteomes" id="UP000383932">
    <property type="component" value="Unassembled WGS sequence"/>
</dbReference>
<feature type="domain" description="Pectate lyase" evidence="10">
    <location>
        <begin position="92"/>
        <end position="335"/>
    </location>
</feature>
<keyword evidence="12" id="KW-1185">Reference proteome</keyword>
<comment type="subcellular location">
    <subcellularLocation>
        <location evidence="8">Secreted</location>
    </subcellularLocation>
</comment>
<evidence type="ECO:0000259" key="10">
    <source>
        <dbReference type="SMART" id="SM00656"/>
    </source>
</evidence>
<dbReference type="AlphaFoldDB" id="A0A5N5Q7G0"/>
<comment type="similarity">
    <text evidence="1 8">Belongs to the polysaccharide lyase 1 family.</text>
</comment>
<dbReference type="PANTHER" id="PTHR31683">
    <property type="entry name" value="PECTATE LYASE 18-RELATED"/>
    <property type="match status" value="1"/>
</dbReference>
<evidence type="ECO:0000256" key="6">
    <source>
        <dbReference type="ARBA" id="ARBA00037631"/>
    </source>
</evidence>
<dbReference type="InterPro" id="IPR011050">
    <property type="entry name" value="Pectin_lyase_fold/virulence"/>
</dbReference>
<dbReference type="PANTHER" id="PTHR31683:SF67">
    <property type="entry name" value="PECTIN LYASE F-RELATED"/>
    <property type="match status" value="1"/>
</dbReference>
<evidence type="ECO:0000313" key="11">
    <source>
        <dbReference type="EMBL" id="KAB5587692.1"/>
    </source>
</evidence>
<accession>A0A5N5Q7G0</accession>
<dbReference type="EC" id="4.2.2.10" evidence="7"/>
<dbReference type="GO" id="GO:0047490">
    <property type="term" value="F:pectin lyase activity"/>
    <property type="evidence" value="ECO:0007669"/>
    <property type="project" value="UniProtKB-EC"/>
</dbReference>
<dbReference type="InterPro" id="IPR045032">
    <property type="entry name" value="PEL"/>
</dbReference>
<feature type="signal peptide" evidence="9">
    <location>
        <begin position="1"/>
        <end position="20"/>
    </location>
</feature>
<proteinExistence type="inferred from homology"/>
<evidence type="ECO:0000256" key="8">
    <source>
        <dbReference type="RuleBase" id="RU361173"/>
    </source>
</evidence>
<keyword evidence="8" id="KW-0119">Carbohydrate metabolism</keyword>
<keyword evidence="2" id="KW-1015">Disulfide bond</keyword>
<reference evidence="11 12" key="1">
    <citation type="journal article" date="2019" name="Fungal Biol. Biotechnol.">
        <title>Draft genome sequence of fastidious pathogen Ceratobasidium theobromae, which causes vascular-streak dieback in Theobroma cacao.</title>
        <authorList>
            <person name="Ali S.S."/>
            <person name="Asman A."/>
            <person name="Shao J."/>
            <person name="Firmansyah A.P."/>
            <person name="Susilo A.W."/>
            <person name="Rosmana A."/>
            <person name="McMahon P."/>
            <person name="Junaid M."/>
            <person name="Guest D."/>
            <person name="Kheng T.Y."/>
            <person name="Meinhardt L.W."/>
            <person name="Bailey B.A."/>
        </authorList>
    </citation>
    <scope>NUCLEOTIDE SEQUENCE [LARGE SCALE GENOMIC DNA]</scope>
    <source>
        <strain evidence="11 12">CT2</strain>
    </source>
</reference>
<keyword evidence="4 8" id="KW-0456">Lyase</keyword>
<evidence type="ECO:0000256" key="3">
    <source>
        <dbReference type="ARBA" id="ARBA00023180"/>
    </source>
</evidence>
<comment type="catalytic activity">
    <reaction evidence="5">
        <text>Eliminative cleavage of (1-&gt;4)-alpha-D-galacturonan methyl ester to give oligosaccharides with 4-deoxy-6-O-methyl-alpha-D-galact-4-enuronosyl groups at their non-reducing ends.</text>
        <dbReference type="EC" id="4.2.2.10"/>
    </reaction>
</comment>
<sequence>MILALKSLITAVLAARTALAVGTAFGYATGTTGGGNLPPAIPSSPAQLATWLADNQARVILLDKTYDFTDLEGSAQGLACKPWTCGVGAQLAINHGGWCQREQPNAENTTVTYSKAGVTAIQVGSNKTLLGQGTAGWIKGKGIRISGGSSNIIIQNVRFSDINAQFVWGGDALTIDGGKNIWIDHNHFKNVGRQFIVTGGRPAEAVTISNNVFDVSRPKLIHSDLIALSSTAVNSTACNGQHWWSIYFTGTGDSITFAFNHIYKTAGRSPRIGGGGSRTSPATIPNQLLLICLCFIEKVHMYNNRFVDTSDHALDADVGSKVLLEGNVYQGVKRPSIPGRPGIVFGPISPDATIQCAKTIGRNCVANALITSGPLEGAASAAALSYFTEPNVKNAQVMDAMKASAYVQANAGTGKLQMGQ</sequence>
<dbReference type="Gene3D" id="2.160.20.10">
    <property type="entry name" value="Single-stranded right-handed beta-helix, Pectin lyase-like"/>
    <property type="match status" value="1"/>
</dbReference>
<evidence type="ECO:0000256" key="1">
    <source>
        <dbReference type="ARBA" id="ARBA00010980"/>
    </source>
</evidence>
<evidence type="ECO:0000256" key="9">
    <source>
        <dbReference type="SAM" id="SignalP"/>
    </source>
</evidence>
<dbReference type="OrthoDB" id="1637350at2759"/>
<keyword evidence="9" id="KW-0732">Signal</keyword>
<dbReference type="InterPro" id="IPR002022">
    <property type="entry name" value="Pec_lyase"/>
</dbReference>
<gene>
    <name evidence="11" type="ORF">CTheo_8867</name>
</gene>
<protein>
    <recommendedName>
        <fullName evidence="7">pectin lyase</fullName>
        <ecNumber evidence="7">4.2.2.10</ecNumber>
    </recommendedName>
</protein>
<keyword evidence="3" id="KW-0325">Glycoprotein</keyword>